<evidence type="ECO:0000256" key="5">
    <source>
        <dbReference type="ARBA" id="ARBA00012574"/>
    </source>
</evidence>
<dbReference type="InterPro" id="IPR000994">
    <property type="entry name" value="Pept_M24"/>
</dbReference>
<dbReference type="PANTHER" id="PTHR43226">
    <property type="entry name" value="XAA-PRO AMINOPEPTIDASE 3"/>
    <property type="match status" value="1"/>
</dbReference>
<comment type="caution">
    <text evidence="13">The sequence shown here is derived from an EMBL/GenBank/DDBJ whole genome shotgun (WGS) entry which is preliminary data.</text>
</comment>
<dbReference type="CDD" id="cd01087">
    <property type="entry name" value="Prolidase"/>
    <property type="match status" value="1"/>
</dbReference>
<dbReference type="PANTHER" id="PTHR43226:SF4">
    <property type="entry name" value="XAA-PRO AMINOPEPTIDASE 3"/>
    <property type="match status" value="1"/>
</dbReference>
<dbReference type="Gene3D" id="3.40.350.10">
    <property type="entry name" value="Creatinase/prolidase N-terminal domain"/>
    <property type="match status" value="1"/>
</dbReference>
<evidence type="ECO:0000256" key="7">
    <source>
        <dbReference type="ARBA" id="ARBA00022723"/>
    </source>
</evidence>
<dbReference type="EMBL" id="JAUTDP010000002">
    <property type="protein sequence ID" value="KAK3401591.1"/>
    <property type="molecule type" value="Genomic_DNA"/>
</dbReference>
<dbReference type="GO" id="GO:0005739">
    <property type="term" value="C:mitochondrion"/>
    <property type="evidence" value="ECO:0007669"/>
    <property type="project" value="TreeGrafter"/>
</dbReference>
<reference evidence="13" key="1">
    <citation type="journal article" date="2023" name="Mol. Phylogenet. Evol.">
        <title>Genome-scale phylogeny and comparative genomics of the fungal order Sordariales.</title>
        <authorList>
            <person name="Hensen N."/>
            <person name="Bonometti L."/>
            <person name="Westerberg I."/>
            <person name="Brannstrom I.O."/>
            <person name="Guillou S."/>
            <person name="Cros-Aarteil S."/>
            <person name="Calhoun S."/>
            <person name="Haridas S."/>
            <person name="Kuo A."/>
            <person name="Mondo S."/>
            <person name="Pangilinan J."/>
            <person name="Riley R."/>
            <person name="LaButti K."/>
            <person name="Andreopoulos B."/>
            <person name="Lipzen A."/>
            <person name="Chen C."/>
            <person name="Yan M."/>
            <person name="Daum C."/>
            <person name="Ng V."/>
            <person name="Clum A."/>
            <person name="Steindorff A."/>
            <person name="Ohm R.A."/>
            <person name="Martin F."/>
            <person name="Silar P."/>
            <person name="Natvig D.O."/>
            <person name="Lalanne C."/>
            <person name="Gautier V."/>
            <person name="Ament-Velasquez S.L."/>
            <person name="Kruys A."/>
            <person name="Hutchinson M.I."/>
            <person name="Powell A.J."/>
            <person name="Barry K."/>
            <person name="Miller A.N."/>
            <person name="Grigoriev I.V."/>
            <person name="Debuchy R."/>
            <person name="Gladieux P."/>
            <person name="Hiltunen Thoren M."/>
            <person name="Johannesson H."/>
        </authorList>
    </citation>
    <scope>NUCLEOTIDE SEQUENCE</scope>
    <source>
        <strain evidence="13">FGSC 1904</strain>
    </source>
</reference>
<reference evidence="13" key="2">
    <citation type="submission" date="2023-07" db="EMBL/GenBank/DDBJ databases">
        <authorList>
            <consortium name="Lawrence Berkeley National Laboratory"/>
            <person name="Haridas S."/>
            <person name="Hensen N."/>
            <person name="Bonometti L."/>
            <person name="Westerberg I."/>
            <person name="Brannstrom I.O."/>
            <person name="Guillou S."/>
            <person name="Cros-Aarteil S."/>
            <person name="Calhoun S."/>
            <person name="Kuo A."/>
            <person name="Mondo S."/>
            <person name="Pangilinan J."/>
            <person name="Riley R."/>
            <person name="LaButti K."/>
            <person name="Andreopoulos B."/>
            <person name="Lipzen A."/>
            <person name="Chen C."/>
            <person name="Yanf M."/>
            <person name="Daum C."/>
            <person name="Ng V."/>
            <person name="Clum A."/>
            <person name="Steindorff A."/>
            <person name="Ohm R."/>
            <person name="Martin F."/>
            <person name="Silar P."/>
            <person name="Natvig D."/>
            <person name="Lalanne C."/>
            <person name="Gautier V."/>
            <person name="Ament-velasquez S.L."/>
            <person name="Kruys A."/>
            <person name="Hutchinson M.I."/>
            <person name="Powell A.J."/>
            <person name="Barry K."/>
            <person name="Miller A.N."/>
            <person name="Grigoriev I.V."/>
            <person name="Debuchy R."/>
            <person name="Gladieux P."/>
            <person name="Thoren M.H."/>
            <person name="Johannesson H."/>
        </authorList>
    </citation>
    <scope>NUCLEOTIDE SEQUENCE</scope>
    <source>
        <strain evidence="13">FGSC 1904</strain>
    </source>
</reference>
<keyword evidence="8" id="KW-0378">Hydrolase</keyword>
<dbReference type="AlphaFoldDB" id="A0AAE0PKK0"/>
<comment type="similarity">
    <text evidence="4">Belongs to the peptidase M24B family.</text>
</comment>
<dbReference type="InterPro" id="IPR036005">
    <property type="entry name" value="Creatinase/aminopeptidase-like"/>
</dbReference>
<dbReference type="Gene3D" id="3.90.230.10">
    <property type="entry name" value="Creatinase/methionine aminopeptidase superfamily"/>
    <property type="match status" value="1"/>
</dbReference>
<dbReference type="SUPFAM" id="SSF55920">
    <property type="entry name" value="Creatinase/aminopeptidase"/>
    <property type="match status" value="1"/>
</dbReference>
<dbReference type="Proteomes" id="UP001281003">
    <property type="component" value="Unassembled WGS sequence"/>
</dbReference>
<dbReference type="GO" id="GO:0030145">
    <property type="term" value="F:manganese ion binding"/>
    <property type="evidence" value="ECO:0007669"/>
    <property type="project" value="InterPro"/>
</dbReference>
<evidence type="ECO:0000256" key="6">
    <source>
        <dbReference type="ARBA" id="ARBA00022438"/>
    </source>
</evidence>
<dbReference type="InterPro" id="IPR052433">
    <property type="entry name" value="X-Pro_dipept-like"/>
</dbReference>
<dbReference type="EC" id="3.4.11.9" evidence="5"/>
<comment type="cofactor">
    <cofactor evidence="2">
        <name>Mn(2+)</name>
        <dbReference type="ChEBI" id="CHEBI:29035"/>
    </cofactor>
</comment>
<keyword evidence="9" id="KW-0482">Metalloprotease</keyword>
<evidence type="ECO:0000313" key="13">
    <source>
        <dbReference type="EMBL" id="KAK3401591.1"/>
    </source>
</evidence>
<dbReference type="Pfam" id="PF05195">
    <property type="entry name" value="AMP_N"/>
    <property type="match status" value="1"/>
</dbReference>
<feature type="domain" description="Aminopeptidase P N-terminal" evidence="12">
    <location>
        <begin position="84"/>
        <end position="221"/>
    </location>
</feature>
<dbReference type="InterPro" id="IPR007865">
    <property type="entry name" value="Aminopep_P_N"/>
</dbReference>
<name>A0AAE0PKK0_SORBR</name>
<dbReference type="SUPFAM" id="SSF53092">
    <property type="entry name" value="Creatinase/prolidase N-terminal domain"/>
    <property type="match status" value="1"/>
</dbReference>
<evidence type="ECO:0000256" key="11">
    <source>
        <dbReference type="ARBA" id="ARBA00030849"/>
    </source>
</evidence>
<evidence type="ECO:0000256" key="8">
    <source>
        <dbReference type="ARBA" id="ARBA00022801"/>
    </source>
</evidence>
<dbReference type="Pfam" id="PF00557">
    <property type="entry name" value="Peptidase_M24"/>
    <property type="match status" value="1"/>
</dbReference>
<dbReference type="GO" id="GO:0070006">
    <property type="term" value="F:metalloaminopeptidase activity"/>
    <property type="evidence" value="ECO:0007669"/>
    <property type="project" value="InterPro"/>
</dbReference>
<evidence type="ECO:0000256" key="9">
    <source>
        <dbReference type="ARBA" id="ARBA00023049"/>
    </source>
</evidence>
<proteinExistence type="inferred from homology"/>
<gene>
    <name evidence="13" type="ORF">B0T20DRAFT_118167</name>
</gene>
<keyword evidence="14" id="KW-1185">Reference proteome</keyword>
<comment type="catalytic activity">
    <reaction evidence="1">
        <text>Release of any N-terminal amino acid, including proline, that is linked to proline, even from a dipeptide or tripeptide.</text>
        <dbReference type="EC" id="3.4.11.9"/>
    </reaction>
</comment>
<keyword evidence="10" id="KW-0464">Manganese</keyword>
<dbReference type="GO" id="GO:0006508">
    <property type="term" value="P:proteolysis"/>
    <property type="evidence" value="ECO:0007669"/>
    <property type="project" value="TreeGrafter"/>
</dbReference>
<dbReference type="SMART" id="SM01011">
    <property type="entry name" value="AMP_N"/>
    <property type="match status" value="1"/>
</dbReference>
<dbReference type="InterPro" id="IPR029149">
    <property type="entry name" value="Creatin/AminoP/Spt16_N"/>
</dbReference>
<organism evidence="13 14">
    <name type="scientific">Sordaria brevicollis</name>
    <dbReference type="NCBI Taxonomy" id="83679"/>
    <lineage>
        <taxon>Eukaryota</taxon>
        <taxon>Fungi</taxon>
        <taxon>Dikarya</taxon>
        <taxon>Ascomycota</taxon>
        <taxon>Pezizomycotina</taxon>
        <taxon>Sordariomycetes</taxon>
        <taxon>Sordariomycetidae</taxon>
        <taxon>Sordariales</taxon>
        <taxon>Sordariaceae</taxon>
        <taxon>Sordaria</taxon>
    </lineage>
</organism>
<evidence type="ECO:0000256" key="1">
    <source>
        <dbReference type="ARBA" id="ARBA00001424"/>
    </source>
</evidence>
<evidence type="ECO:0000256" key="3">
    <source>
        <dbReference type="ARBA" id="ARBA00002443"/>
    </source>
</evidence>
<keyword evidence="6" id="KW-0645">Protease</keyword>
<comment type="function">
    <text evidence="3">Catalyzes the removal of a penultimate prolyl residue from the N-termini of peptides.</text>
</comment>
<sequence length="503" mass="55492">MKLPRAALRQCSRQLRPHSNWSHQFAKSSLVPSLSSPSLSTPCRTYATATPPPKIVSAADLEFGQPVYETHPHMLQPGELTPGITAQEYHDRRSKLAFALPENGIAILASSELKYKSGAVFFPFRQDSNFLYLTGFSEPESLAIIQKTGPKPGDYVFHLFCRPKDPRAEQWSGPWSGLQAAEDVFNADFTGDISRVESLLPPILRGASKVYTDITPTTPITGQLVTNLISHLHLPTTPLFGLVNSLRAIKSPAEISNMRHAGRVSGRALTSAMRRTWSSEKDLESYLNYAFTANGLSGPAYVPVVAGGSRGNMIHYVHNNRLLSPNEMVLVDAGGEYGTYITDITRTWPVNGKFSPAQRDLYEAVLTVQRKMVSLCREDAALSLDQIHRLTESGLKEQLTQLGFDFGHGGGRMDVLFPHHVGHYVGLDVHDTPGYSRGLTLRQGHAVTIEPGIYVPVDDERYPEHFRGLAVRIEDSVVVDVDSPLILTTEAVKEVVDIEALRE</sequence>
<keyword evidence="7" id="KW-0479">Metal-binding</keyword>
<evidence type="ECO:0000259" key="12">
    <source>
        <dbReference type="SMART" id="SM01011"/>
    </source>
</evidence>
<keyword evidence="6" id="KW-0031">Aminopeptidase</keyword>
<accession>A0AAE0PKK0</accession>
<protein>
    <recommendedName>
        <fullName evidence="5">Xaa-Pro aminopeptidase</fullName>
        <ecNumber evidence="5">3.4.11.9</ecNumber>
    </recommendedName>
    <alternativeName>
        <fullName evidence="11">Aminoacylproline aminopeptidase</fullName>
    </alternativeName>
</protein>
<evidence type="ECO:0000313" key="14">
    <source>
        <dbReference type="Proteomes" id="UP001281003"/>
    </source>
</evidence>
<evidence type="ECO:0000256" key="10">
    <source>
        <dbReference type="ARBA" id="ARBA00023211"/>
    </source>
</evidence>
<evidence type="ECO:0000256" key="4">
    <source>
        <dbReference type="ARBA" id="ARBA00008766"/>
    </source>
</evidence>
<evidence type="ECO:0000256" key="2">
    <source>
        <dbReference type="ARBA" id="ARBA00001936"/>
    </source>
</evidence>